<keyword evidence="1" id="KW-0202">Cytokine</keyword>
<evidence type="ECO:0000256" key="1">
    <source>
        <dbReference type="ARBA" id="ARBA00022514"/>
    </source>
</evidence>
<reference evidence="3 4" key="2">
    <citation type="submission" date="2017-04" db="EMBL/GenBank/DDBJ databases">
        <title>CpG methylation of centromeres and impact of large insertions on vertebrate speciation.</title>
        <authorList>
            <person name="Ichikawa K."/>
            <person name="Yoshimura J."/>
            <person name="Morishita S."/>
        </authorList>
    </citation>
    <scope>NUCLEOTIDE SEQUENCE</scope>
    <source>
        <strain evidence="3 4">HNI</strain>
    </source>
</reference>
<reference key="1">
    <citation type="journal article" date="2007" name="Nature">
        <title>The medaka draft genome and insights into vertebrate genome evolution.</title>
        <authorList>
            <person name="Kasahara M."/>
            <person name="Naruse K."/>
            <person name="Sasaki S."/>
            <person name="Nakatani Y."/>
            <person name="Qu W."/>
            <person name="Ahsan B."/>
            <person name="Yamada T."/>
            <person name="Nagayasu Y."/>
            <person name="Doi K."/>
            <person name="Kasai Y."/>
            <person name="Jindo T."/>
            <person name="Kobayashi D."/>
            <person name="Shimada A."/>
            <person name="Toyoda A."/>
            <person name="Kuroki Y."/>
            <person name="Fujiyama A."/>
            <person name="Sasaki T."/>
            <person name="Shimizu A."/>
            <person name="Asakawa S."/>
            <person name="Shimizu N."/>
            <person name="Hashimoto S."/>
            <person name="Yang J."/>
            <person name="Lee Y."/>
            <person name="Matsushima K."/>
            <person name="Sugano S."/>
            <person name="Sakaizumi M."/>
            <person name="Narita T."/>
            <person name="Ohishi K."/>
            <person name="Haga S."/>
            <person name="Ohta F."/>
            <person name="Nomoto H."/>
            <person name="Nogata K."/>
            <person name="Morishita T."/>
            <person name="Endo T."/>
            <person name="Shin-I T."/>
            <person name="Takeda H."/>
            <person name="Morishita S."/>
            <person name="Kohara Y."/>
        </authorList>
    </citation>
    <scope>NUCLEOTIDE SEQUENCE [LARGE SCALE GENOMIC DNA]</scope>
    <source>
        <strain>Hd-rR</strain>
    </source>
</reference>
<protein>
    <recommendedName>
        <fullName evidence="2">Chemokine interleukin-8-like domain-containing protein</fullName>
    </recommendedName>
</protein>
<dbReference type="InterPro" id="IPR001811">
    <property type="entry name" value="Chemokine_IL8-like_dom"/>
</dbReference>
<reference evidence="3" key="3">
    <citation type="submission" date="2025-08" db="UniProtKB">
        <authorList>
            <consortium name="Ensembl"/>
        </authorList>
    </citation>
    <scope>IDENTIFICATION</scope>
    <source>
        <strain evidence="3">HNI</strain>
    </source>
</reference>
<dbReference type="AlphaFoldDB" id="A0A3P9KYS1"/>
<dbReference type="InterPro" id="IPR036048">
    <property type="entry name" value="Interleukin_8-like_sf"/>
</dbReference>
<dbReference type="Ensembl" id="ENSORLT00020020986.1">
    <property type="protein sequence ID" value="ENSORLP00020013512.1"/>
    <property type="gene ID" value="ENSORLG00020014464.1"/>
</dbReference>
<evidence type="ECO:0000259" key="2">
    <source>
        <dbReference type="Pfam" id="PF00048"/>
    </source>
</evidence>
<dbReference type="Proteomes" id="UP000265180">
    <property type="component" value="Chromosome 9"/>
</dbReference>
<evidence type="ECO:0000313" key="3">
    <source>
        <dbReference type="Ensembl" id="ENSORLP00020013512.1"/>
    </source>
</evidence>
<feature type="domain" description="Chemokine interleukin-8-like" evidence="2">
    <location>
        <begin position="24"/>
        <end position="84"/>
    </location>
</feature>
<accession>A0A3P9KYS1</accession>
<dbReference type="GO" id="GO:0005615">
    <property type="term" value="C:extracellular space"/>
    <property type="evidence" value="ECO:0007669"/>
    <property type="project" value="UniProtKB-KW"/>
</dbReference>
<dbReference type="Gene3D" id="2.40.50.40">
    <property type="match status" value="1"/>
</dbReference>
<dbReference type="SUPFAM" id="SSF54117">
    <property type="entry name" value="Interleukin 8-like chemokines"/>
    <property type="match status" value="1"/>
</dbReference>
<dbReference type="GO" id="GO:0008009">
    <property type="term" value="F:chemokine activity"/>
    <property type="evidence" value="ECO:0007669"/>
    <property type="project" value="InterPro"/>
</dbReference>
<proteinExistence type="predicted"/>
<reference evidence="3" key="4">
    <citation type="submission" date="2025-09" db="UniProtKB">
        <authorList>
            <consortium name="Ensembl"/>
        </authorList>
    </citation>
    <scope>IDENTIFICATION</scope>
    <source>
        <strain evidence="3">HNI</strain>
    </source>
</reference>
<sequence length="156" mass="17562">MNTAANWVLSLLPTGQPAGPARQCRCLNGFVNVPRSFTLKSIKDRPQVTEPHPFCPHTEIIITIGKKQKCVDPESRLGKKILTWKEQLQFSALKTNQTAESESVRHIWDILKEPPRSESLIHPFTLFWSKSLDPFGTKYYVTFRSGGLGQNSTPGL</sequence>
<organism evidence="3 4">
    <name type="scientific">Oryzias latipes</name>
    <name type="common">Japanese rice fish</name>
    <name type="synonym">Japanese killifish</name>
    <dbReference type="NCBI Taxonomy" id="8090"/>
    <lineage>
        <taxon>Eukaryota</taxon>
        <taxon>Metazoa</taxon>
        <taxon>Chordata</taxon>
        <taxon>Craniata</taxon>
        <taxon>Vertebrata</taxon>
        <taxon>Euteleostomi</taxon>
        <taxon>Actinopterygii</taxon>
        <taxon>Neopterygii</taxon>
        <taxon>Teleostei</taxon>
        <taxon>Neoteleostei</taxon>
        <taxon>Acanthomorphata</taxon>
        <taxon>Ovalentaria</taxon>
        <taxon>Atherinomorphae</taxon>
        <taxon>Beloniformes</taxon>
        <taxon>Adrianichthyidae</taxon>
        <taxon>Oryziinae</taxon>
        <taxon>Oryzias</taxon>
    </lineage>
</organism>
<dbReference type="Pfam" id="PF00048">
    <property type="entry name" value="IL8"/>
    <property type="match status" value="1"/>
</dbReference>
<evidence type="ECO:0000313" key="4">
    <source>
        <dbReference type="Proteomes" id="UP000265180"/>
    </source>
</evidence>
<name>A0A3P9KYS1_ORYLA</name>
<dbReference type="GO" id="GO:0006955">
    <property type="term" value="P:immune response"/>
    <property type="evidence" value="ECO:0007669"/>
    <property type="project" value="InterPro"/>
</dbReference>